<evidence type="ECO:0000256" key="1">
    <source>
        <dbReference type="ARBA" id="ARBA00004651"/>
    </source>
</evidence>
<feature type="transmembrane region" description="Helical" evidence="6">
    <location>
        <begin position="382"/>
        <end position="402"/>
    </location>
</feature>
<organism evidence="7 8">
    <name type="scientific">Geomonas paludis</name>
    <dbReference type="NCBI Taxonomy" id="2740185"/>
    <lineage>
        <taxon>Bacteria</taxon>
        <taxon>Pseudomonadati</taxon>
        <taxon>Thermodesulfobacteriota</taxon>
        <taxon>Desulfuromonadia</taxon>
        <taxon>Geobacterales</taxon>
        <taxon>Geobacteraceae</taxon>
        <taxon>Geomonas</taxon>
    </lineage>
</organism>
<sequence>MNLFKDSSYLFTSNVLLVAMSLVTGVLTARFLGPEGKGELYLVLQASSLVSLVLSGGLGPSYQYHLKKGLLDCSAVIWHILVQSVIVVGLLLLALAASEYLPSELLRRVLGSGLALPVIAATALNIWILYANSVLMTFESGIRTSCILSVLSSITNMALLALFLWGLRLGISGAVAAYLASLVVRLLPTGWVLLRREPFRPQLSWRRHSPMLFGYGFSSFICNLMLSSVFRVDVFIVSSLAGVAAVGVYSVAVAFAEMALMAPNAIGIALFSHLPGISQAEQLEIVGRSSRVTVLIALAGGALLVLFSRPLVTVLMGQRFSGAVLPLVILVPGLVMMSANYVFANYFASQGRPLVSALCFGIGLAVDVAANYLLIPSLGVEGAALASSVAYSCITASFILILRREHRLRYRDFLLPGSAEVTLVKAKIASLLGRRAVPVS</sequence>
<feature type="transmembrane region" description="Helical" evidence="6">
    <location>
        <begin position="142"/>
        <end position="165"/>
    </location>
</feature>
<reference evidence="7" key="1">
    <citation type="submission" date="2022-04" db="EMBL/GenBank/DDBJ databases">
        <authorList>
            <person name="Liu G."/>
        </authorList>
    </citation>
    <scope>NUCLEOTIDE SEQUENCE</scope>
    <source>
        <strain evidence="7">RG22</strain>
    </source>
</reference>
<keyword evidence="2" id="KW-1003">Cell membrane</keyword>
<dbReference type="Proteomes" id="UP000831485">
    <property type="component" value="Chromosome"/>
</dbReference>
<feature type="transmembrane region" description="Helical" evidence="6">
    <location>
        <begin position="292"/>
        <end position="312"/>
    </location>
</feature>
<keyword evidence="3 6" id="KW-0812">Transmembrane</keyword>
<feature type="transmembrane region" description="Helical" evidence="6">
    <location>
        <begin position="171"/>
        <end position="194"/>
    </location>
</feature>
<dbReference type="Pfam" id="PF01943">
    <property type="entry name" value="Polysacc_synt"/>
    <property type="match status" value="1"/>
</dbReference>
<evidence type="ECO:0000256" key="4">
    <source>
        <dbReference type="ARBA" id="ARBA00022989"/>
    </source>
</evidence>
<accession>A0ABY4LKU1</accession>
<feature type="transmembrane region" description="Helical" evidence="6">
    <location>
        <begin position="76"/>
        <end position="97"/>
    </location>
</feature>
<dbReference type="RefSeq" id="WP_248647144.1">
    <property type="nucleotide sequence ID" value="NZ_CP096574.1"/>
</dbReference>
<dbReference type="PANTHER" id="PTHR30250:SF11">
    <property type="entry name" value="O-ANTIGEN TRANSPORTER-RELATED"/>
    <property type="match status" value="1"/>
</dbReference>
<evidence type="ECO:0000313" key="8">
    <source>
        <dbReference type="Proteomes" id="UP000831485"/>
    </source>
</evidence>
<evidence type="ECO:0000256" key="5">
    <source>
        <dbReference type="ARBA" id="ARBA00023136"/>
    </source>
</evidence>
<feature type="transmembrane region" description="Helical" evidence="6">
    <location>
        <begin position="355"/>
        <end position="376"/>
    </location>
</feature>
<evidence type="ECO:0000256" key="6">
    <source>
        <dbReference type="SAM" id="Phobius"/>
    </source>
</evidence>
<feature type="transmembrane region" description="Helical" evidence="6">
    <location>
        <begin position="324"/>
        <end position="343"/>
    </location>
</feature>
<dbReference type="InterPro" id="IPR050833">
    <property type="entry name" value="Poly_Biosynth_Transport"/>
</dbReference>
<dbReference type="PANTHER" id="PTHR30250">
    <property type="entry name" value="PST FAMILY PREDICTED COLANIC ACID TRANSPORTER"/>
    <property type="match status" value="1"/>
</dbReference>
<keyword evidence="5 6" id="KW-0472">Membrane</keyword>
<dbReference type="InterPro" id="IPR002797">
    <property type="entry name" value="Polysacc_synth"/>
</dbReference>
<name>A0ABY4LKU1_9BACT</name>
<comment type="subcellular location">
    <subcellularLocation>
        <location evidence="1">Cell membrane</location>
        <topology evidence="1">Multi-pass membrane protein</topology>
    </subcellularLocation>
</comment>
<keyword evidence="8" id="KW-1185">Reference proteome</keyword>
<protein>
    <submittedName>
        <fullName evidence="7">Flippase</fullName>
    </submittedName>
</protein>
<feature type="transmembrane region" description="Helical" evidence="6">
    <location>
        <begin position="41"/>
        <end position="64"/>
    </location>
</feature>
<gene>
    <name evidence="7" type="ORF">M1B72_07960</name>
</gene>
<evidence type="ECO:0000256" key="3">
    <source>
        <dbReference type="ARBA" id="ARBA00022692"/>
    </source>
</evidence>
<feature type="transmembrane region" description="Helical" evidence="6">
    <location>
        <begin position="9"/>
        <end position="29"/>
    </location>
</feature>
<feature type="transmembrane region" description="Helical" evidence="6">
    <location>
        <begin position="215"/>
        <end position="241"/>
    </location>
</feature>
<dbReference type="CDD" id="cd13128">
    <property type="entry name" value="MATE_Wzx_like"/>
    <property type="match status" value="1"/>
</dbReference>
<evidence type="ECO:0000313" key="7">
    <source>
        <dbReference type="EMBL" id="UPU37630.1"/>
    </source>
</evidence>
<evidence type="ECO:0000256" key="2">
    <source>
        <dbReference type="ARBA" id="ARBA00022475"/>
    </source>
</evidence>
<proteinExistence type="predicted"/>
<keyword evidence="4 6" id="KW-1133">Transmembrane helix</keyword>
<dbReference type="EMBL" id="CP096574">
    <property type="protein sequence ID" value="UPU37630.1"/>
    <property type="molecule type" value="Genomic_DNA"/>
</dbReference>
<feature type="transmembrane region" description="Helical" evidence="6">
    <location>
        <begin position="109"/>
        <end position="130"/>
    </location>
</feature>